<feature type="transmembrane region" description="Helical" evidence="7">
    <location>
        <begin position="93"/>
        <end position="110"/>
    </location>
</feature>
<evidence type="ECO:0000313" key="10">
    <source>
        <dbReference type="EMBL" id="OEV35440.1"/>
    </source>
</evidence>
<dbReference type="EMBL" id="BMUB01000032">
    <property type="protein sequence ID" value="GGV03990.1"/>
    <property type="molecule type" value="Genomic_DNA"/>
</dbReference>
<keyword evidence="3" id="KW-1003">Cell membrane</keyword>
<reference evidence="9" key="5">
    <citation type="submission" date="2020-09" db="EMBL/GenBank/DDBJ databases">
        <authorList>
            <person name="Sun Q."/>
            <person name="Ohkuma M."/>
        </authorList>
    </citation>
    <scope>NUCLEOTIDE SEQUENCE</scope>
    <source>
        <strain evidence="9">JCM 4434</strain>
    </source>
</reference>
<keyword evidence="2" id="KW-0813">Transport</keyword>
<dbReference type="Gene3D" id="1.20.1250.20">
    <property type="entry name" value="MFS general substrate transporter like domains"/>
    <property type="match status" value="1"/>
</dbReference>
<feature type="transmembrane region" description="Helical" evidence="7">
    <location>
        <begin position="241"/>
        <end position="261"/>
    </location>
</feature>
<feature type="transmembrane region" description="Helical" evidence="7">
    <location>
        <begin position="116"/>
        <end position="142"/>
    </location>
</feature>
<accession>A0A1E7N426</accession>
<keyword evidence="4 7" id="KW-0812">Transmembrane</keyword>
<dbReference type="Proteomes" id="UP000610124">
    <property type="component" value="Unassembled WGS sequence"/>
</dbReference>
<feature type="transmembrane region" description="Helical" evidence="7">
    <location>
        <begin position="154"/>
        <end position="173"/>
    </location>
</feature>
<evidence type="ECO:0000256" key="1">
    <source>
        <dbReference type="ARBA" id="ARBA00004651"/>
    </source>
</evidence>
<sequence length="427" mass="44051">MTDVATAGPSDTRQAGVLATFAESPFAVKAVLFGVLVNKLGSFIQVFLVLFMTSRGFSDVQGGVALGVYGAGSVLGVLLGGTFTDRIGARRTILLGMVGTAVLLVAVLHVRMYPALLASVGLAGLISQVYRPAAAAFIAQLIPKNRQVMISAMYRLALNVGTTAAPLLGTMLVAVSYDLLFYGEAAAALGYALIVLLALPREGSAPAKPERAAASASAAPVAPATERPAGGYLAVLRDRRYVAYLVAMLLNAAVYIQYLSTLPLAVRDAGFSTFWYGVMVAINGAVVICFELLMTKVVQNWRVRTVLTVGFCLLGAGMALYTLPGGLAVFVVGTLLWTLAEIIEGPTMFAYPAIAAPPAASGRYLGAAHAMFGIGSAIGPAAGVALWSGLGRTAWLIIGAVSVLALIPAWFAVGRVGTTSSLADSSG</sequence>
<feature type="transmembrane region" description="Helical" evidence="7">
    <location>
        <begin position="63"/>
        <end position="81"/>
    </location>
</feature>
<evidence type="ECO:0000256" key="6">
    <source>
        <dbReference type="ARBA" id="ARBA00023136"/>
    </source>
</evidence>
<protein>
    <submittedName>
        <fullName evidence="10">MFS transporter</fullName>
    </submittedName>
</protein>
<dbReference type="SUPFAM" id="SSF103473">
    <property type="entry name" value="MFS general substrate transporter"/>
    <property type="match status" value="1"/>
</dbReference>
<evidence type="ECO:0000256" key="7">
    <source>
        <dbReference type="SAM" id="Phobius"/>
    </source>
</evidence>
<proteinExistence type="predicted"/>
<evidence type="ECO:0000313" key="9">
    <source>
        <dbReference type="EMBL" id="GGV03990.1"/>
    </source>
</evidence>
<reference evidence="9" key="1">
    <citation type="journal article" date="2014" name="Int. J. Syst. Evol. Microbiol.">
        <title>Complete genome sequence of Corynebacterium casei LMG S-19264T (=DSM 44701T), isolated from a smear-ripened cheese.</title>
        <authorList>
            <consortium name="US DOE Joint Genome Institute (JGI-PGF)"/>
            <person name="Walter F."/>
            <person name="Albersmeier A."/>
            <person name="Kalinowski J."/>
            <person name="Ruckert C."/>
        </authorList>
    </citation>
    <scope>NUCLEOTIDE SEQUENCE</scope>
    <source>
        <strain evidence="9">JCM 4434</strain>
    </source>
</reference>
<feature type="transmembrane region" description="Helical" evidence="7">
    <location>
        <begin position="30"/>
        <end position="51"/>
    </location>
</feature>
<evidence type="ECO:0000313" key="11">
    <source>
        <dbReference type="Proteomes" id="UP000037395"/>
    </source>
</evidence>
<accession>A0A8H9I1F5</accession>
<dbReference type="OrthoDB" id="4042314at2"/>
<keyword evidence="6 7" id="KW-0472">Membrane</keyword>
<gene>
    <name evidence="9" type="ORF">GCM10010502_68350</name>
    <name evidence="10" type="ORF">HS99_0032285</name>
</gene>
<feature type="transmembrane region" description="Helical" evidence="7">
    <location>
        <begin position="393"/>
        <end position="413"/>
    </location>
</feature>
<reference evidence="10" key="3">
    <citation type="submission" date="2016-08" db="EMBL/GenBank/DDBJ databases">
        <title>Sequencing, Assembly and Comparative Genomics of S. aureofaciens ATCC 10762.</title>
        <authorList>
            <person name="Gradnigo J.S."/>
            <person name="Johnson N."/>
            <person name="Somerville G.A."/>
        </authorList>
    </citation>
    <scope>NUCLEOTIDE SEQUENCE [LARGE SCALE GENOMIC DNA]</scope>
    <source>
        <strain evidence="10">ATCC 10762</strain>
    </source>
</reference>
<dbReference type="GO" id="GO:0022857">
    <property type="term" value="F:transmembrane transporter activity"/>
    <property type="evidence" value="ECO:0007669"/>
    <property type="project" value="InterPro"/>
</dbReference>
<dbReference type="PROSITE" id="PS50850">
    <property type="entry name" value="MFS"/>
    <property type="match status" value="1"/>
</dbReference>
<organism evidence="10 11">
    <name type="scientific">Kitasatospora aureofaciens</name>
    <name type="common">Streptomyces aureofaciens</name>
    <dbReference type="NCBI Taxonomy" id="1894"/>
    <lineage>
        <taxon>Bacteria</taxon>
        <taxon>Bacillati</taxon>
        <taxon>Actinomycetota</taxon>
        <taxon>Actinomycetes</taxon>
        <taxon>Kitasatosporales</taxon>
        <taxon>Streptomycetaceae</taxon>
        <taxon>Kitasatospora</taxon>
    </lineage>
</organism>
<feature type="transmembrane region" description="Helical" evidence="7">
    <location>
        <begin position="305"/>
        <end position="323"/>
    </location>
</feature>
<dbReference type="PANTHER" id="PTHR23517">
    <property type="entry name" value="RESISTANCE PROTEIN MDTM, PUTATIVE-RELATED-RELATED"/>
    <property type="match status" value="1"/>
</dbReference>
<dbReference type="InterPro" id="IPR050171">
    <property type="entry name" value="MFS_Transporters"/>
</dbReference>
<reference evidence="10 11" key="2">
    <citation type="submission" date="2014-07" db="EMBL/GenBank/DDBJ databases">
        <authorList>
            <person name="Zhang J.E."/>
            <person name="Yang H."/>
            <person name="Guo J."/>
            <person name="Deng Z."/>
            <person name="Luo H."/>
            <person name="Luo M."/>
            <person name="Zhao B."/>
        </authorList>
    </citation>
    <scope>NUCLEOTIDE SEQUENCE [LARGE SCALE GENOMIC DNA]</scope>
    <source>
        <strain evidence="10">ATCC 10762</strain>
        <strain evidence="11">ATCC 10762 / DSM 40127 / CCM 3239 / JCM 4008 / LMG 5968 / NBRC 12843 / NCIMB 8234 / A-377</strain>
    </source>
</reference>
<comment type="subcellular location">
    <subcellularLocation>
        <location evidence="1">Cell membrane</location>
        <topology evidence="1">Multi-pass membrane protein</topology>
    </subcellularLocation>
</comment>
<evidence type="ECO:0000256" key="2">
    <source>
        <dbReference type="ARBA" id="ARBA00022448"/>
    </source>
</evidence>
<dbReference type="Proteomes" id="UP000037395">
    <property type="component" value="Unassembled WGS sequence"/>
</dbReference>
<evidence type="ECO:0000256" key="4">
    <source>
        <dbReference type="ARBA" id="ARBA00022692"/>
    </source>
</evidence>
<feature type="transmembrane region" description="Helical" evidence="7">
    <location>
        <begin position="179"/>
        <end position="199"/>
    </location>
</feature>
<evidence type="ECO:0000256" key="5">
    <source>
        <dbReference type="ARBA" id="ARBA00022989"/>
    </source>
</evidence>
<keyword evidence="11" id="KW-1185">Reference proteome</keyword>
<dbReference type="PANTHER" id="PTHR23517:SF2">
    <property type="entry name" value="MULTIDRUG RESISTANCE PROTEIN MDTH"/>
    <property type="match status" value="1"/>
</dbReference>
<dbReference type="Pfam" id="PF07690">
    <property type="entry name" value="MFS_1"/>
    <property type="match status" value="1"/>
</dbReference>
<dbReference type="InterPro" id="IPR036259">
    <property type="entry name" value="MFS_trans_sf"/>
</dbReference>
<feature type="domain" description="Major facilitator superfamily (MFS) profile" evidence="8">
    <location>
        <begin position="26"/>
        <end position="417"/>
    </location>
</feature>
<name>A0A1E7N426_KITAU</name>
<feature type="transmembrane region" description="Helical" evidence="7">
    <location>
        <begin position="273"/>
        <end position="293"/>
    </location>
</feature>
<keyword evidence="5 7" id="KW-1133">Transmembrane helix</keyword>
<reference evidence="11" key="4">
    <citation type="submission" date="2016-08" db="EMBL/GenBank/DDBJ databases">
        <title>Sequencing, assembly and comparative genomics of S. aureofaciens ATCC 10762.</title>
        <authorList>
            <person name="Gradnigo J.S."/>
            <person name="Johnson N."/>
            <person name="Somerville G.A."/>
        </authorList>
    </citation>
    <scope>NUCLEOTIDE SEQUENCE [LARGE SCALE GENOMIC DNA]</scope>
    <source>
        <strain evidence="11">ATCC 10762 / DSM 40127 / CCM 3239 / JCM 4008 / LMG 5968 / NBRC 12843 / NCIMB 8234 / A-377</strain>
    </source>
</reference>
<feature type="transmembrane region" description="Helical" evidence="7">
    <location>
        <begin position="364"/>
        <end position="387"/>
    </location>
</feature>
<dbReference type="GeneID" id="97489730"/>
<dbReference type="EMBL" id="JPRF03000034">
    <property type="protein sequence ID" value="OEV35440.1"/>
    <property type="molecule type" value="Genomic_DNA"/>
</dbReference>
<dbReference type="InterPro" id="IPR020846">
    <property type="entry name" value="MFS_dom"/>
</dbReference>
<dbReference type="GO" id="GO:0005886">
    <property type="term" value="C:plasma membrane"/>
    <property type="evidence" value="ECO:0007669"/>
    <property type="project" value="UniProtKB-SubCell"/>
</dbReference>
<comment type="caution">
    <text evidence="10">The sequence shown here is derived from an EMBL/GenBank/DDBJ whole genome shotgun (WGS) entry which is preliminary data.</text>
</comment>
<evidence type="ECO:0000259" key="8">
    <source>
        <dbReference type="PROSITE" id="PS50850"/>
    </source>
</evidence>
<evidence type="ECO:0000256" key="3">
    <source>
        <dbReference type="ARBA" id="ARBA00022475"/>
    </source>
</evidence>
<dbReference type="AlphaFoldDB" id="A0A1E7N426"/>
<dbReference type="InterPro" id="IPR011701">
    <property type="entry name" value="MFS"/>
</dbReference>
<dbReference type="RefSeq" id="WP_030290458.1">
    <property type="nucleotide sequence ID" value="NZ_BMUB01000032.1"/>
</dbReference>